<proteinExistence type="inferred from homology"/>
<keyword evidence="5 11" id="KW-0812">Transmembrane</keyword>
<dbReference type="STRING" id="1385520.N802_19340"/>
<dbReference type="InterPro" id="IPR004387">
    <property type="entry name" value="Pept_M50_Zn"/>
</dbReference>
<evidence type="ECO:0000256" key="5">
    <source>
        <dbReference type="ARBA" id="ARBA00022692"/>
    </source>
</evidence>
<evidence type="ECO:0000256" key="11">
    <source>
        <dbReference type="SAM" id="Phobius"/>
    </source>
</evidence>
<evidence type="ECO:0000256" key="7">
    <source>
        <dbReference type="ARBA" id="ARBA00022833"/>
    </source>
</evidence>
<dbReference type="PANTHER" id="PTHR42837">
    <property type="entry name" value="REGULATOR OF SIGMA-E PROTEASE RSEP"/>
    <property type="match status" value="1"/>
</dbReference>
<dbReference type="PANTHER" id="PTHR42837:SF2">
    <property type="entry name" value="MEMBRANE METALLOPROTEASE ARASP2, CHLOROPLASTIC-RELATED"/>
    <property type="match status" value="1"/>
</dbReference>
<dbReference type="GO" id="GO:0006508">
    <property type="term" value="P:proteolysis"/>
    <property type="evidence" value="ECO:0007669"/>
    <property type="project" value="UniProtKB-KW"/>
</dbReference>
<dbReference type="Pfam" id="PF02163">
    <property type="entry name" value="Peptidase_M50"/>
    <property type="match status" value="1"/>
</dbReference>
<dbReference type="Gene3D" id="2.30.42.10">
    <property type="match status" value="1"/>
</dbReference>
<keyword evidence="6" id="KW-0378">Hydrolase</keyword>
<feature type="transmembrane region" description="Helical" evidence="11">
    <location>
        <begin position="364"/>
        <end position="384"/>
    </location>
</feature>
<feature type="domain" description="Peptidase M50" evidence="12">
    <location>
        <begin position="14"/>
        <end position="404"/>
    </location>
</feature>
<keyword evidence="15" id="KW-1185">Reference proteome</keyword>
<keyword evidence="9" id="KW-0482">Metalloprotease</keyword>
<protein>
    <submittedName>
        <fullName evidence="14">Peptidase</fullName>
    </submittedName>
</protein>
<evidence type="ECO:0000259" key="12">
    <source>
        <dbReference type="Pfam" id="PF02163"/>
    </source>
</evidence>
<evidence type="ECO:0000256" key="10">
    <source>
        <dbReference type="ARBA" id="ARBA00023136"/>
    </source>
</evidence>
<dbReference type="SUPFAM" id="SSF50156">
    <property type="entry name" value="PDZ domain-like"/>
    <property type="match status" value="1"/>
</dbReference>
<dbReference type="InterPro" id="IPR036034">
    <property type="entry name" value="PDZ_sf"/>
</dbReference>
<comment type="caution">
    <text evidence="14">The sequence shown here is derived from an EMBL/GenBank/DDBJ whole genome shotgun (WGS) entry which is preliminary data.</text>
</comment>
<dbReference type="AlphaFoldDB" id="A0A0A0J3I4"/>
<evidence type="ECO:0000256" key="9">
    <source>
        <dbReference type="ARBA" id="ARBA00023049"/>
    </source>
</evidence>
<feature type="transmembrane region" description="Helical" evidence="11">
    <location>
        <begin position="426"/>
        <end position="444"/>
    </location>
</feature>
<feature type="transmembrane region" description="Helical" evidence="11">
    <location>
        <begin position="129"/>
        <end position="151"/>
    </location>
</feature>
<evidence type="ECO:0000256" key="8">
    <source>
        <dbReference type="ARBA" id="ARBA00022989"/>
    </source>
</evidence>
<accession>A0A0A0J3I4</accession>
<dbReference type="Pfam" id="PF17820">
    <property type="entry name" value="PDZ_6"/>
    <property type="match status" value="1"/>
</dbReference>
<reference evidence="14 15" key="1">
    <citation type="submission" date="2013-08" db="EMBL/GenBank/DDBJ databases">
        <title>The genome sequence of Knoellia sinensis.</title>
        <authorList>
            <person name="Zhu W."/>
            <person name="Wang G."/>
        </authorList>
    </citation>
    <scope>NUCLEOTIDE SEQUENCE [LARGE SCALE GENOMIC DNA]</scope>
    <source>
        <strain evidence="14 15">KCTC 19936</strain>
    </source>
</reference>
<dbReference type="Proteomes" id="UP000030002">
    <property type="component" value="Unassembled WGS sequence"/>
</dbReference>
<evidence type="ECO:0000256" key="3">
    <source>
        <dbReference type="ARBA" id="ARBA00007931"/>
    </source>
</evidence>
<comment type="similarity">
    <text evidence="3">Belongs to the peptidase M50B family.</text>
</comment>
<evidence type="ECO:0000313" key="15">
    <source>
        <dbReference type="Proteomes" id="UP000030002"/>
    </source>
</evidence>
<evidence type="ECO:0000256" key="4">
    <source>
        <dbReference type="ARBA" id="ARBA00022670"/>
    </source>
</evidence>
<name>A0A0A0J3I4_9MICO</name>
<feature type="domain" description="PDZ" evidence="13">
    <location>
        <begin position="186"/>
        <end position="235"/>
    </location>
</feature>
<evidence type="ECO:0000259" key="13">
    <source>
        <dbReference type="Pfam" id="PF17820"/>
    </source>
</evidence>
<dbReference type="GO" id="GO:0016020">
    <property type="term" value="C:membrane"/>
    <property type="evidence" value="ECO:0007669"/>
    <property type="project" value="UniProtKB-SubCell"/>
</dbReference>
<organism evidence="14 15">
    <name type="scientific">Knoellia sinensis KCTC 19936</name>
    <dbReference type="NCBI Taxonomy" id="1385520"/>
    <lineage>
        <taxon>Bacteria</taxon>
        <taxon>Bacillati</taxon>
        <taxon>Actinomycetota</taxon>
        <taxon>Actinomycetes</taxon>
        <taxon>Micrococcales</taxon>
        <taxon>Intrasporangiaceae</taxon>
        <taxon>Knoellia</taxon>
    </lineage>
</organism>
<evidence type="ECO:0000256" key="6">
    <source>
        <dbReference type="ARBA" id="ARBA00022801"/>
    </source>
</evidence>
<dbReference type="RefSeq" id="WP_035916787.1">
    <property type="nucleotide sequence ID" value="NZ_AVPJ01000009.1"/>
</dbReference>
<evidence type="ECO:0000256" key="2">
    <source>
        <dbReference type="ARBA" id="ARBA00004141"/>
    </source>
</evidence>
<keyword evidence="10 11" id="KW-0472">Membrane</keyword>
<dbReference type="OrthoDB" id="9782003at2"/>
<evidence type="ECO:0000256" key="1">
    <source>
        <dbReference type="ARBA" id="ARBA00001947"/>
    </source>
</evidence>
<dbReference type="InterPro" id="IPR008915">
    <property type="entry name" value="Peptidase_M50"/>
</dbReference>
<dbReference type="InterPro" id="IPR041489">
    <property type="entry name" value="PDZ_6"/>
</dbReference>
<comment type="cofactor">
    <cofactor evidence="1">
        <name>Zn(2+)</name>
        <dbReference type="ChEBI" id="CHEBI:29105"/>
    </cofactor>
</comment>
<dbReference type="EMBL" id="AVPJ01000009">
    <property type="protein sequence ID" value="KGN31910.1"/>
    <property type="molecule type" value="Genomic_DNA"/>
</dbReference>
<evidence type="ECO:0000313" key="14">
    <source>
        <dbReference type="EMBL" id="KGN31910.1"/>
    </source>
</evidence>
<dbReference type="CDD" id="cd06163">
    <property type="entry name" value="S2P-M50_PDZ_RseP-like"/>
    <property type="match status" value="1"/>
</dbReference>
<dbReference type="GO" id="GO:0004222">
    <property type="term" value="F:metalloendopeptidase activity"/>
    <property type="evidence" value="ECO:0007669"/>
    <property type="project" value="InterPro"/>
</dbReference>
<keyword evidence="8 11" id="KW-1133">Transmembrane helix</keyword>
<feature type="transmembrane region" description="Helical" evidence="11">
    <location>
        <begin position="6"/>
        <end position="24"/>
    </location>
</feature>
<sequence>MTVVAYIVGVLVLAFGVAASIALHEIGHLVPAKKFGLRVTQYMVGFGPTIWSRRRGETEYGIKAIPLGGYIRMIGMFPPRKGQDPSMVRVSSTGRFSQLADEARKASLEELRPGDENRVFYRLPVHRKIIIMLGGPFMNFVIGAVLLAILVTAHGVLALQDGARVAAVAECVKTVEEAKADPSCTGAPQTPANAAGLLPGDEFVSINGEPVKTSADVGRLIRPRVDQPTEVVVLRGGAEQSLSVTPILNTLPAYDDQGQPILEANGEQKVVETGYLGVSSAAILDYETQPVTAVPGIIGENLWRTAGAVVRIPQKMVGVWNAAFSGEERDVESPMSVVGVGRVAGEVSAGQLDNLVGESWSDKAWFLVMLIASLNFMLFIFNLIPLLPLDGGHVAGALWEGVKKGWAKLRGNPDPGHVDVAKALPVAYAVSLGLLVMSALLIYADLVNPIDLGG</sequence>
<gene>
    <name evidence="14" type="ORF">N802_19340</name>
</gene>
<dbReference type="eggNOG" id="COG0750">
    <property type="taxonomic scope" value="Bacteria"/>
</dbReference>
<keyword evidence="7" id="KW-0862">Zinc</keyword>
<keyword evidence="4" id="KW-0645">Protease</keyword>
<comment type="subcellular location">
    <subcellularLocation>
        <location evidence="2">Membrane</location>
        <topology evidence="2">Multi-pass membrane protein</topology>
    </subcellularLocation>
</comment>